<feature type="compositionally biased region" description="Polar residues" evidence="1">
    <location>
        <begin position="1"/>
        <end position="14"/>
    </location>
</feature>
<protein>
    <submittedName>
        <fullName evidence="3">Uncharacterized protein LOC106011106</fullName>
    </submittedName>
</protein>
<dbReference type="Proteomes" id="UP000694888">
    <property type="component" value="Unplaced"/>
</dbReference>
<feature type="region of interest" description="Disordered" evidence="1">
    <location>
        <begin position="356"/>
        <end position="405"/>
    </location>
</feature>
<reference evidence="3" key="1">
    <citation type="submission" date="2025-08" db="UniProtKB">
        <authorList>
            <consortium name="RefSeq"/>
        </authorList>
    </citation>
    <scope>IDENTIFICATION</scope>
</reference>
<evidence type="ECO:0000313" key="2">
    <source>
        <dbReference type="Proteomes" id="UP000694888"/>
    </source>
</evidence>
<feature type="compositionally biased region" description="Basic residues" evidence="1">
    <location>
        <begin position="91"/>
        <end position="104"/>
    </location>
</feature>
<accession>A0ABM0ZUY7</accession>
<feature type="region of interest" description="Disordered" evidence="1">
    <location>
        <begin position="1"/>
        <end position="159"/>
    </location>
</feature>
<evidence type="ECO:0000256" key="1">
    <source>
        <dbReference type="SAM" id="MobiDB-lite"/>
    </source>
</evidence>
<evidence type="ECO:0000313" key="3">
    <source>
        <dbReference type="RefSeq" id="XP_012934980.1"/>
    </source>
</evidence>
<dbReference type="GeneID" id="106011106"/>
<dbReference type="PANTHER" id="PTHR34239">
    <property type="entry name" value="APPLE DOMAIN-CONTAINING PROTEIN"/>
    <property type="match status" value="1"/>
</dbReference>
<feature type="compositionally biased region" description="Low complexity" evidence="1">
    <location>
        <begin position="138"/>
        <end position="154"/>
    </location>
</feature>
<keyword evidence="2" id="KW-1185">Reference proteome</keyword>
<dbReference type="RefSeq" id="XP_012934980.1">
    <property type="nucleotide sequence ID" value="XM_013079526.2"/>
</dbReference>
<sequence>MSGSDRVSGENDTLSVHAPSDGDTRDPDVAQALRDNKVTMERILKSLEAFNDRGMKQKWSPSSSSSSSSSSPSSDSSRQNSRSPSPQPNPPKRKGKGLKQVKVPRKSERDRSPSSDSTTATLEARLLSRHGDLRKPSRQSPTPTQTPSASSSNQRESEEIRNSIFNVAGQEFEEDEDTSGPVSEELAEFIHKIFSKTGKGEKLREKAKLYSRPDNCPGLGTPLTNPEIWAVLKGSAKRIDTKLTAIQNLVGKSAVAVAQCADELAKSDPALTKRLIDALALLGHAHKCLTLQRKDRQKYALPSDIRAICDPSVEENAETSKFLYGDDVKKALKEAKESKRLTSSLKADYTPYSFKRRSANNFNKPGRPFLDHRGYSQFPKWKSQGPAHKRGHNSQYRRRKQLPPQ</sequence>
<feature type="compositionally biased region" description="Basic residues" evidence="1">
    <location>
        <begin position="387"/>
        <end position="405"/>
    </location>
</feature>
<feature type="compositionally biased region" description="Low complexity" evidence="1">
    <location>
        <begin position="60"/>
        <end position="84"/>
    </location>
</feature>
<dbReference type="PANTHER" id="PTHR34239:SF2">
    <property type="entry name" value="TRANSPOSABLE ELEMENT P TRANSPOSASE_THAP9 CONSERVED DOMAIN-CONTAINING PROTEIN"/>
    <property type="match status" value="1"/>
</dbReference>
<organism evidence="2 3">
    <name type="scientific">Aplysia californica</name>
    <name type="common">California sea hare</name>
    <dbReference type="NCBI Taxonomy" id="6500"/>
    <lineage>
        <taxon>Eukaryota</taxon>
        <taxon>Metazoa</taxon>
        <taxon>Spiralia</taxon>
        <taxon>Lophotrochozoa</taxon>
        <taxon>Mollusca</taxon>
        <taxon>Gastropoda</taxon>
        <taxon>Heterobranchia</taxon>
        <taxon>Euthyneura</taxon>
        <taxon>Tectipleura</taxon>
        <taxon>Aplysiida</taxon>
        <taxon>Aplysioidea</taxon>
        <taxon>Aplysiidae</taxon>
        <taxon>Aplysia</taxon>
    </lineage>
</organism>
<feature type="compositionally biased region" description="Basic and acidic residues" evidence="1">
    <location>
        <begin position="20"/>
        <end position="55"/>
    </location>
</feature>
<proteinExistence type="predicted"/>
<name>A0ABM0ZUY7_APLCA</name>
<gene>
    <name evidence="3" type="primary">LOC106011106</name>
</gene>